<comment type="function">
    <text evidence="1 7">RNaseP catalyzes the removal of the 5'-leader sequence from pre-tRNA to produce the mature 5'-terminus. It can also cleave other RNA substrates such as 4.5S RNA. The protein component plays an auxiliary but essential role in vivo by binding to the 5'-leader sequence and broadening the substrate specificity of the ribozyme.</text>
</comment>
<keyword evidence="3 7" id="KW-0540">Nuclease</keyword>
<name>A0A7Y2E7T4_UNCEI</name>
<comment type="subunit">
    <text evidence="7">Consists of a catalytic RNA component (M1 or rnpB) and a protein subunit.</text>
</comment>
<dbReference type="InterPro" id="IPR014721">
    <property type="entry name" value="Ribsml_uS5_D2-typ_fold_subgr"/>
</dbReference>
<dbReference type="GO" id="GO:0000049">
    <property type="term" value="F:tRNA binding"/>
    <property type="evidence" value="ECO:0007669"/>
    <property type="project" value="UniProtKB-UniRule"/>
</dbReference>
<keyword evidence="5 7" id="KW-0378">Hydrolase</keyword>
<organism evidence="9 10">
    <name type="scientific">Eiseniibacteriota bacterium</name>
    <dbReference type="NCBI Taxonomy" id="2212470"/>
    <lineage>
        <taxon>Bacteria</taxon>
        <taxon>Candidatus Eiseniibacteriota</taxon>
    </lineage>
</organism>
<dbReference type="NCBIfam" id="TIGR00188">
    <property type="entry name" value="rnpA"/>
    <property type="match status" value="1"/>
</dbReference>
<comment type="catalytic activity">
    <reaction evidence="7">
        <text>Endonucleolytic cleavage of RNA, removing 5'-extranucleotides from tRNA precursor.</text>
        <dbReference type="EC" id="3.1.26.5"/>
    </reaction>
</comment>
<evidence type="ECO:0000256" key="2">
    <source>
        <dbReference type="ARBA" id="ARBA00022694"/>
    </source>
</evidence>
<dbReference type="InterPro" id="IPR000100">
    <property type="entry name" value="RNase_P"/>
</dbReference>
<dbReference type="Pfam" id="PF00825">
    <property type="entry name" value="Ribonuclease_P"/>
    <property type="match status" value="1"/>
</dbReference>
<dbReference type="SUPFAM" id="SSF54211">
    <property type="entry name" value="Ribosomal protein S5 domain 2-like"/>
    <property type="match status" value="1"/>
</dbReference>
<gene>
    <name evidence="7 9" type="primary">rnpA</name>
    <name evidence="9" type="ORF">HKN21_08395</name>
</gene>
<dbReference type="InterPro" id="IPR020568">
    <property type="entry name" value="Ribosomal_Su5_D2-typ_SF"/>
</dbReference>
<evidence type="ECO:0000313" key="10">
    <source>
        <dbReference type="Proteomes" id="UP000547674"/>
    </source>
</evidence>
<dbReference type="GO" id="GO:0004526">
    <property type="term" value="F:ribonuclease P activity"/>
    <property type="evidence" value="ECO:0007669"/>
    <property type="project" value="UniProtKB-UniRule"/>
</dbReference>
<evidence type="ECO:0000256" key="7">
    <source>
        <dbReference type="HAMAP-Rule" id="MF_00227"/>
    </source>
</evidence>
<dbReference type="Gene3D" id="3.30.230.10">
    <property type="match status" value="1"/>
</dbReference>
<dbReference type="Proteomes" id="UP000547674">
    <property type="component" value="Unassembled WGS sequence"/>
</dbReference>
<dbReference type="EC" id="3.1.26.5" evidence="7 8"/>
<evidence type="ECO:0000256" key="5">
    <source>
        <dbReference type="ARBA" id="ARBA00022801"/>
    </source>
</evidence>
<dbReference type="InterPro" id="IPR020539">
    <property type="entry name" value="RNase_P_CS"/>
</dbReference>
<comment type="caution">
    <text evidence="9">The sequence shown here is derived from an EMBL/GenBank/DDBJ whole genome shotgun (WGS) entry which is preliminary data.</text>
</comment>
<evidence type="ECO:0000256" key="4">
    <source>
        <dbReference type="ARBA" id="ARBA00022759"/>
    </source>
</evidence>
<keyword evidence="4 7" id="KW-0255">Endonuclease</keyword>
<keyword evidence="2 7" id="KW-0819">tRNA processing</keyword>
<reference evidence="9 10" key="1">
    <citation type="submission" date="2020-03" db="EMBL/GenBank/DDBJ databases">
        <title>Metabolic flexibility allows generalist bacteria to become dominant in a frequently disturbed ecosystem.</title>
        <authorList>
            <person name="Chen Y.-J."/>
            <person name="Leung P.M."/>
            <person name="Bay S.K."/>
            <person name="Hugenholtz P."/>
            <person name="Kessler A.J."/>
            <person name="Shelley G."/>
            <person name="Waite D.W."/>
            <person name="Cook P.L."/>
            <person name="Greening C."/>
        </authorList>
    </citation>
    <scope>NUCLEOTIDE SEQUENCE [LARGE SCALE GENOMIC DNA]</scope>
    <source>
        <strain evidence="9">SS_bin_28</strain>
    </source>
</reference>
<evidence type="ECO:0000256" key="3">
    <source>
        <dbReference type="ARBA" id="ARBA00022722"/>
    </source>
</evidence>
<dbReference type="EMBL" id="JABDJR010000329">
    <property type="protein sequence ID" value="NNF06766.1"/>
    <property type="molecule type" value="Genomic_DNA"/>
</dbReference>
<evidence type="ECO:0000313" key="9">
    <source>
        <dbReference type="EMBL" id="NNF06766.1"/>
    </source>
</evidence>
<keyword evidence="6 7" id="KW-0694">RNA-binding</keyword>
<dbReference type="GO" id="GO:0030677">
    <property type="term" value="C:ribonuclease P complex"/>
    <property type="evidence" value="ECO:0007669"/>
    <property type="project" value="TreeGrafter"/>
</dbReference>
<dbReference type="AlphaFoldDB" id="A0A7Y2E7T4"/>
<dbReference type="HAMAP" id="MF_00227">
    <property type="entry name" value="RNase_P"/>
    <property type="match status" value="1"/>
</dbReference>
<protein>
    <recommendedName>
        <fullName evidence="7 8">Ribonuclease P protein component</fullName>
        <shortName evidence="7">RNase P protein</shortName>
        <shortName evidence="7">RNaseP protein</shortName>
        <ecNumber evidence="7 8">3.1.26.5</ecNumber>
    </recommendedName>
    <alternativeName>
        <fullName evidence="7">Protein C5</fullName>
    </alternativeName>
</protein>
<dbReference type="PANTHER" id="PTHR33992:SF1">
    <property type="entry name" value="RIBONUCLEASE P PROTEIN COMPONENT"/>
    <property type="match status" value="1"/>
</dbReference>
<comment type="similarity">
    <text evidence="7">Belongs to the RnpA family.</text>
</comment>
<dbReference type="PANTHER" id="PTHR33992">
    <property type="entry name" value="RIBONUCLEASE P PROTEIN COMPONENT"/>
    <property type="match status" value="1"/>
</dbReference>
<dbReference type="PROSITE" id="PS00648">
    <property type="entry name" value="RIBONUCLEASE_P"/>
    <property type="match status" value="1"/>
</dbReference>
<proteinExistence type="inferred from homology"/>
<dbReference type="GO" id="GO:0001682">
    <property type="term" value="P:tRNA 5'-leader removal"/>
    <property type="evidence" value="ECO:0007669"/>
    <property type="project" value="UniProtKB-UniRule"/>
</dbReference>
<accession>A0A7Y2E7T4</accession>
<sequence length="128" mass="14695">MTDTSFPASERIRSQNEFQKIYKEGTAFHGTFLVAFIYQKTNLERRVGIVAGRKVGNAVRRNRSKRLLREAYRQLRPLLPSQGLQLILVARRACADTSSRHVSAELHRLCESYFGEGLRPNPNETIFD</sequence>
<evidence type="ECO:0000256" key="8">
    <source>
        <dbReference type="NCBIfam" id="TIGR00188"/>
    </source>
</evidence>
<evidence type="ECO:0000256" key="6">
    <source>
        <dbReference type="ARBA" id="ARBA00022884"/>
    </source>
</evidence>
<evidence type="ECO:0000256" key="1">
    <source>
        <dbReference type="ARBA" id="ARBA00002663"/>
    </source>
</evidence>
<dbReference type="GO" id="GO:0042781">
    <property type="term" value="F:3'-tRNA processing endoribonuclease activity"/>
    <property type="evidence" value="ECO:0007669"/>
    <property type="project" value="TreeGrafter"/>
</dbReference>